<gene>
    <name evidence="2" type="ORF">RCOM_0254650</name>
</gene>
<evidence type="ECO:0000313" key="2">
    <source>
        <dbReference type="EMBL" id="EEF32282.1"/>
    </source>
</evidence>
<dbReference type="CDD" id="cd00303">
    <property type="entry name" value="retropepsin_like"/>
    <property type="match status" value="1"/>
</dbReference>
<proteinExistence type="predicted"/>
<organism evidence="2 3">
    <name type="scientific">Ricinus communis</name>
    <name type="common">Castor bean</name>
    <dbReference type="NCBI Taxonomy" id="3988"/>
    <lineage>
        <taxon>Eukaryota</taxon>
        <taxon>Viridiplantae</taxon>
        <taxon>Streptophyta</taxon>
        <taxon>Embryophyta</taxon>
        <taxon>Tracheophyta</taxon>
        <taxon>Spermatophyta</taxon>
        <taxon>Magnoliopsida</taxon>
        <taxon>eudicotyledons</taxon>
        <taxon>Gunneridae</taxon>
        <taxon>Pentapetalae</taxon>
        <taxon>rosids</taxon>
        <taxon>fabids</taxon>
        <taxon>Malpighiales</taxon>
        <taxon>Euphorbiaceae</taxon>
        <taxon>Acalyphoideae</taxon>
        <taxon>Acalypheae</taxon>
        <taxon>Ricinus</taxon>
    </lineage>
</organism>
<feature type="compositionally biased region" description="Basic and acidic residues" evidence="1">
    <location>
        <begin position="16"/>
        <end position="33"/>
    </location>
</feature>
<protein>
    <submittedName>
        <fullName evidence="2">Uncharacterized protein</fullName>
    </submittedName>
</protein>
<name>B9SVR4_RICCO</name>
<dbReference type="AlphaFoldDB" id="B9SVR4"/>
<evidence type="ECO:0000313" key="3">
    <source>
        <dbReference type="Proteomes" id="UP000008311"/>
    </source>
</evidence>
<dbReference type="InParanoid" id="B9SVR4"/>
<accession>B9SVR4</accession>
<evidence type="ECO:0000256" key="1">
    <source>
        <dbReference type="SAM" id="MobiDB-lite"/>
    </source>
</evidence>
<dbReference type="EMBL" id="EQ974174">
    <property type="protein sequence ID" value="EEF32282.1"/>
    <property type="molecule type" value="Genomic_DNA"/>
</dbReference>
<reference evidence="3" key="1">
    <citation type="journal article" date="2010" name="Nat. Biotechnol.">
        <title>Draft genome sequence of the oilseed species Ricinus communis.</title>
        <authorList>
            <person name="Chan A.P."/>
            <person name="Crabtree J."/>
            <person name="Zhao Q."/>
            <person name="Lorenzi H."/>
            <person name="Orvis J."/>
            <person name="Puiu D."/>
            <person name="Melake-Berhan A."/>
            <person name="Jones K.M."/>
            <person name="Redman J."/>
            <person name="Chen G."/>
            <person name="Cahoon E.B."/>
            <person name="Gedil M."/>
            <person name="Stanke M."/>
            <person name="Haas B.J."/>
            <person name="Wortman J.R."/>
            <person name="Fraser-Liggett C.M."/>
            <person name="Ravel J."/>
            <person name="Rabinowicz P.D."/>
        </authorList>
    </citation>
    <scope>NUCLEOTIDE SEQUENCE [LARGE SCALE GENOMIC DNA]</scope>
    <source>
        <strain evidence="3">cv. Hale</strain>
    </source>
</reference>
<sequence>MEDSFKGMLKGMIQENNRKQEQPMQDPGKKHDQDFKKINKKQHHFMESPLLHQDHSSCNPHISKHAVEGTYDVYSTMRLIGEHDKKRELHILVDSGSTNNFLDLSIAQSLDCCKLTRTASPVAVSVANGEKEGEAITTDLEHEISEGDLDKLSLDFN</sequence>
<dbReference type="Proteomes" id="UP000008311">
    <property type="component" value="Unassembled WGS sequence"/>
</dbReference>
<feature type="region of interest" description="Disordered" evidence="1">
    <location>
        <begin position="1"/>
        <end position="33"/>
    </location>
</feature>
<keyword evidence="3" id="KW-1185">Reference proteome</keyword>